<evidence type="ECO:0000313" key="2">
    <source>
        <dbReference type="EMBL" id="GAA1915822.1"/>
    </source>
</evidence>
<gene>
    <name evidence="2" type="ORF">GCM10009688_20980</name>
</gene>
<keyword evidence="3" id="KW-1185">Reference proteome</keyword>
<protein>
    <recommendedName>
        <fullName evidence="4">TetR family transcriptional regulator</fullName>
    </recommendedName>
</protein>
<feature type="region of interest" description="Disordered" evidence="1">
    <location>
        <begin position="1"/>
        <end position="23"/>
    </location>
</feature>
<evidence type="ECO:0000256" key="1">
    <source>
        <dbReference type="SAM" id="MobiDB-lite"/>
    </source>
</evidence>
<organism evidence="2 3">
    <name type="scientific">Arthrobacter gandavensis</name>
    <dbReference type="NCBI Taxonomy" id="169960"/>
    <lineage>
        <taxon>Bacteria</taxon>
        <taxon>Bacillati</taxon>
        <taxon>Actinomycetota</taxon>
        <taxon>Actinomycetes</taxon>
        <taxon>Micrococcales</taxon>
        <taxon>Micrococcaceae</taxon>
        <taxon>Arthrobacter</taxon>
    </lineage>
</organism>
<accession>A0ABN2P9D0</accession>
<sequence length="101" mass="9965">MGSDPAKTGMSASGNPAAIADEGEGDGVGLAWVAEGEADAAEVAGEAVASGELVSELQPATAARMAALQAMARIFFMGIRIDEGSGPATQSRRACEGLLAA</sequence>
<evidence type="ECO:0008006" key="4">
    <source>
        <dbReference type="Google" id="ProtNLM"/>
    </source>
</evidence>
<comment type="caution">
    <text evidence="2">The sequence shown here is derived from an EMBL/GenBank/DDBJ whole genome shotgun (WGS) entry which is preliminary data.</text>
</comment>
<proteinExistence type="predicted"/>
<dbReference type="EMBL" id="BAAALV010000003">
    <property type="protein sequence ID" value="GAA1915822.1"/>
    <property type="molecule type" value="Genomic_DNA"/>
</dbReference>
<dbReference type="Proteomes" id="UP001500784">
    <property type="component" value="Unassembled WGS sequence"/>
</dbReference>
<name>A0ABN2P9D0_9MICC</name>
<reference evidence="2 3" key="1">
    <citation type="journal article" date="2019" name="Int. J. Syst. Evol. Microbiol.">
        <title>The Global Catalogue of Microorganisms (GCM) 10K type strain sequencing project: providing services to taxonomists for standard genome sequencing and annotation.</title>
        <authorList>
            <consortium name="The Broad Institute Genomics Platform"/>
            <consortium name="The Broad Institute Genome Sequencing Center for Infectious Disease"/>
            <person name="Wu L."/>
            <person name="Ma J."/>
        </authorList>
    </citation>
    <scope>NUCLEOTIDE SEQUENCE [LARGE SCALE GENOMIC DNA]</scope>
    <source>
        <strain evidence="2 3">JCM 13316</strain>
    </source>
</reference>
<evidence type="ECO:0000313" key="3">
    <source>
        <dbReference type="Proteomes" id="UP001500784"/>
    </source>
</evidence>